<keyword evidence="3" id="KW-1185">Reference proteome</keyword>
<proteinExistence type="predicted"/>
<feature type="region of interest" description="Disordered" evidence="1">
    <location>
        <begin position="1"/>
        <end position="29"/>
    </location>
</feature>
<dbReference type="EMBL" id="CABFNS010000882">
    <property type="protein sequence ID" value="VUC34381.1"/>
    <property type="molecule type" value="Genomic_DNA"/>
</dbReference>
<name>A0ABY6UU96_BIOOC</name>
<feature type="compositionally biased region" description="Basic and acidic residues" evidence="1">
    <location>
        <begin position="1"/>
        <end position="14"/>
    </location>
</feature>
<dbReference type="Proteomes" id="UP000766486">
    <property type="component" value="Unassembled WGS sequence"/>
</dbReference>
<reference evidence="2 3" key="1">
    <citation type="submission" date="2019-06" db="EMBL/GenBank/DDBJ databases">
        <authorList>
            <person name="Broberg M."/>
        </authorList>
    </citation>
    <scope>NUCLEOTIDE SEQUENCE [LARGE SCALE GENOMIC DNA]</scope>
</reference>
<gene>
    <name evidence="2" type="ORF">CLO192961_LOCUS380564</name>
</gene>
<evidence type="ECO:0000313" key="2">
    <source>
        <dbReference type="EMBL" id="VUC34381.1"/>
    </source>
</evidence>
<organism evidence="2 3">
    <name type="scientific">Bionectria ochroleuca</name>
    <name type="common">Gliocladium roseum</name>
    <dbReference type="NCBI Taxonomy" id="29856"/>
    <lineage>
        <taxon>Eukaryota</taxon>
        <taxon>Fungi</taxon>
        <taxon>Dikarya</taxon>
        <taxon>Ascomycota</taxon>
        <taxon>Pezizomycotina</taxon>
        <taxon>Sordariomycetes</taxon>
        <taxon>Hypocreomycetidae</taxon>
        <taxon>Hypocreales</taxon>
        <taxon>Bionectriaceae</taxon>
        <taxon>Clonostachys</taxon>
    </lineage>
</organism>
<protein>
    <submittedName>
        <fullName evidence="2">Uncharacterized protein</fullName>
    </submittedName>
</protein>
<sequence length="113" mass="13160">MDSSETRELKKEINAKNTGPGSQYIADGRGDQNIVTDQGVIYNDYRRIHRNISQWIKSQLKFAPLDARQIHRDLKYQKEKNTGSWILDHKIFQEWQNIENSSQILALEGINMA</sequence>
<accession>A0ABY6UU96</accession>
<evidence type="ECO:0000313" key="3">
    <source>
        <dbReference type="Proteomes" id="UP000766486"/>
    </source>
</evidence>
<comment type="caution">
    <text evidence="2">The sequence shown here is derived from an EMBL/GenBank/DDBJ whole genome shotgun (WGS) entry which is preliminary data.</text>
</comment>
<evidence type="ECO:0000256" key="1">
    <source>
        <dbReference type="SAM" id="MobiDB-lite"/>
    </source>
</evidence>